<sequence length="238" mass="25259">MSKHVTTSGDYTLKVADSGTITLDTGLNIGQVHVTGDLLISGTQTTVNSTDLNINDNIIVLNANESGIGVTLNEAGIRIERGSLADVQFLFNENVIWNDPVSQTTKTGAFVLKDEAGSNIGLECRSISTGGGDLFLINAGTGVVSVSGTNNYENQVVDDDDLPNKKYVDDEIVSGLATINIKKIRDGVTTKTDVVVADIETNPGTASNIKVSVDGNNHITVYDNRTEIHDLRIHGSTI</sequence>
<feature type="non-terminal residue" evidence="1">
    <location>
        <position position="238"/>
    </location>
</feature>
<dbReference type="AlphaFoldDB" id="A0A382EYW4"/>
<protein>
    <submittedName>
        <fullName evidence="1">Uncharacterized protein</fullName>
    </submittedName>
</protein>
<dbReference type="EMBL" id="UINC01046749">
    <property type="protein sequence ID" value="SVB55153.1"/>
    <property type="molecule type" value="Genomic_DNA"/>
</dbReference>
<gene>
    <name evidence="1" type="ORF">METZ01_LOCUS208007</name>
</gene>
<reference evidence="1" key="1">
    <citation type="submission" date="2018-05" db="EMBL/GenBank/DDBJ databases">
        <authorList>
            <person name="Lanie J.A."/>
            <person name="Ng W.-L."/>
            <person name="Kazmierczak K.M."/>
            <person name="Andrzejewski T.M."/>
            <person name="Davidsen T.M."/>
            <person name="Wayne K.J."/>
            <person name="Tettelin H."/>
            <person name="Glass J.I."/>
            <person name="Rusch D."/>
            <person name="Podicherti R."/>
            <person name="Tsui H.-C.T."/>
            <person name="Winkler M.E."/>
        </authorList>
    </citation>
    <scope>NUCLEOTIDE SEQUENCE</scope>
</reference>
<organism evidence="1">
    <name type="scientific">marine metagenome</name>
    <dbReference type="NCBI Taxonomy" id="408172"/>
    <lineage>
        <taxon>unclassified sequences</taxon>
        <taxon>metagenomes</taxon>
        <taxon>ecological metagenomes</taxon>
    </lineage>
</organism>
<name>A0A382EYW4_9ZZZZ</name>
<proteinExistence type="predicted"/>
<accession>A0A382EYW4</accession>
<evidence type="ECO:0000313" key="1">
    <source>
        <dbReference type="EMBL" id="SVB55153.1"/>
    </source>
</evidence>